<evidence type="ECO:0000313" key="3">
    <source>
        <dbReference type="Proteomes" id="UP001159427"/>
    </source>
</evidence>
<name>A0ABN8MKF8_9CNID</name>
<dbReference type="PANTHER" id="PTHR46791">
    <property type="entry name" value="EXPRESSED PROTEIN"/>
    <property type="match status" value="1"/>
</dbReference>
<dbReference type="PANTHER" id="PTHR46791:SF5">
    <property type="entry name" value="CLR5 DOMAIN-CONTAINING PROTEIN-RELATED"/>
    <property type="match status" value="1"/>
</dbReference>
<proteinExistence type="predicted"/>
<reference evidence="2 3" key="1">
    <citation type="submission" date="2022-05" db="EMBL/GenBank/DDBJ databases">
        <authorList>
            <consortium name="Genoscope - CEA"/>
            <person name="William W."/>
        </authorList>
    </citation>
    <scope>NUCLEOTIDE SEQUENCE [LARGE SCALE GENOMIC DNA]</scope>
</reference>
<sequence>MDAVNVGFVRDLVVTQRKTHLQVSLLLQEAYPGKRGLSSRSVRRFCLKNGIHAQNRLSNEELEHYTKQVVARVGPTWGRKMVKGYMASCGITAGDKRIGKALSIVSPLYQVQRNTNTARQTNPYPYHADYFGHKLHMDQNEKLAMYGLTEVSACDGYSGKIVAFATMSVKNNVLIYENVYRTAVIRHGIWDQLRVDHGTEFYLSLYVQEKMSPYRTNTRRAPFIQTTSKQNHPAERKWVEFNSRVNYPIKRALNAMVNEDLINMDDDMNKFCVSWFTSRVADIGIKQVISSWNNHAIPGKGVPDKRMEENKKTFILPSIDMLPTGEEAVSAYERDGGNLRSPEVFGTDILAGNKQLQQLRFDNFNAAYPSFEVIFYCLVNGDHHPFREGLMNFIDLTTTYNPN</sequence>
<dbReference type="EMBL" id="CALNXI010000554">
    <property type="protein sequence ID" value="CAH3029145.1"/>
    <property type="molecule type" value="Genomic_DNA"/>
</dbReference>
<evidence type="ECO:0000259" key="1">
    <source>
        <dbReference type="Pfam" id="PF24764"/>
    </source>
</evidence>
<dbReference type="InterPro" id="IPR058913">
    <property type="entry name" value="Integrase_dom_put"/>
</dbReference>
<feature type="domain" description="Integrase core" evidence="1">
    <location>
        <begin position="135"/>
        <end position="297"/>
    </location>
</feature>
<protein>
    <recommendedName>
        <fullName evidence="1">Integrase core domain-containing protein</fullName>
    </recommendedName>
</protein>
<evidence type="ECO:0000313" key="2">
    <source>
        <dbReference type="EMBL" id="CAH3029145.1"/>
    </source>
</evidence>
<dbReference type="Pfam" id="PF24764">
    <property type="entry name" value="rva_4"/>
    <property type="match status" value="1"/>
</dbReference>
<dbReference type="Proteomes" id="UP001159427">
    <property type="component" value="Unassembled WGS sequence"/>
</dbReference>
<organism evidence="2 3">
    <name type="scientific">Porites evermanni</name>
    <dbReference type="NCBI Taxonomy" id="104178"/>
    <lineage>
        <taxon>Eukaryota</taxon>
        <taxon>Metazoa</taxon>
        <taxon>Cnidaria</taxon>
        <taxon>Anthozoa</taxon>
        <taxon>Hexacorallia</taxon>
        <taxon>Scleractinia</taxon>
        <taxon>Fungiina</taxon>
        <taxon>Poritidae</taxon>
        <taxon>Porites</taxon>
    </lineage>
</organism>
<keyword evidence="3" id="KW-1185">Reference proteome</keyword>
<accession>A0ABN8MKF8</accession>
<comment type="caution">
    <text evidence="2">The sequence shown here is derived from an EMBL/GenBank/DDBJ whole genome shotgun (WGS) entry which is preliminary data.</text>
</comment>
<gene>
    <name evidence="2" type="ORF">PEVE_00035617</name>
</gene>